<gene>
    <name evidence="2" type="ORF">FOIG_13000</name>
</gene>
<feature type="region of interest" description="Disordered" evidence="1">
    <location>
        <begin position="88"/>
        <end position="122"/>
    </location>
</feature>
<feature type="region of interest" description="Disordered" evidence="1">
    <location>
        <begin position="1"/>
        <end position="48"/>
    </location>
</feature>
<dbReference type="GeneID" id="42038175"/>
<organism evidence="2">
    <name type="scientific">Fusarium odoratissimum (strain NRRL 54006)</name>
    <dbReference type="NCBI Taxonomy" id="1089451"/>
    <lineage>
        <taxon>Eukaryota</taxon>
        <taxon>Fungi</taxon>
        <taxon>Dikarya</taxon>
        <taxon>Ascomycota</taxon>
        <taxon>Pezizomycotina</taxon>
        <taxon>Sordariomycetes</taxon>
        <taxon>Hypocreomycetidae</taxon>
        <taxon>Hypocreales</taxon>
        <taxon>Nectriaceae</taxon>
        <taxon>Fusarium</taxon>
        <taxon>Fusarium oxysporum species complex</taxon>
        <taxon>Fusarium oxysporum f. sp. cubense (strain race 4)</taxon>
    </lineage>
</organism>
<protein>
    <submittedName>
        <fullName evidence="2">Uncharacterized protein</fullName>
    </submittedName>
</protein>
<dbReference type="EMBL" id="JH658299">
    <property type="protein sequence ID" value="EXL94092.1"/>
    <property type="molecule type" value="Genomic_DNA"/>
</dbReference>
<evidence type="ECO:0000256" key="1">
    <source>
        <dbReference type="SAM" id="MobiDB-lite"/>
    </source>
</evidence>
<reference evidence="2" key="1">
    <citation type="submission" date="2011-11" db="EMBL/GenBank/DDBJ databases">
        <title>The Genome Sequence of Fusarium oxysporum II5.</title>
        <authorList>
            <consortium name="The Broad Institute Genome Sequencing Platform"/>
            <person name="Ma L.-J."/>
            <person name="Gale L.R."/>
            <person name="Schwartz D.C."/>
            <person name="Zhou S."/>
            <person name="Corby-Kistler H."/>
            <person name="Young S.K."/>
            <person name="Zeng Q."/>
            <person name="Gargeya S."/>
            <person name="Fitzgerald M."/>
            <person name="Haas B."/>
            <person name="Abouelleil A."/>
            <person name="Alvarado L."/>
            <person name="Arachchi H.M."/>
            <person name="Berlin A."/>
            <person name="Brown A."/>
            <person name="Chapman S.B."/>
            <person name="Chen Z."/>
            <person name="Dunbar C."/>
            <person name="Freedman E."/>
            <person name="Gearin G."/>
            <person name="Goldberg J."/>
            <person name="Griggs A."/>
            <person name="Gujja S."/>
            <person name="Heiman D."/>
            <person name="Howarth C."/>
            <person name="Larson L."/>
            <person name="Lui A."/>
            <person name="MacDonald P.J.P."/>
            <person name="Montmayeur A."/>
            <person name="Murphy C."/>
            <person name="Neiman D."/>
            <person name="Pearson M."/>
            <person name="Priest M."/>
            <person name="Roberts A."/>
            <person name="Saif S."/>
            <person name="Shea T."/>
            <person name="Shenoy N."/>
            <person name="Sisk P."/>
            <person name="Stolte C."/>
            <person name="Sykes S."/>
            <person name="Wortman J."/>
            <person name="Nusbaum C."/>
            <person name="Birren B."/>
        </authorList>
    </citation>
    <scope>NUCLEOTIDE SEQUENCE [LARGE SCALE GENOMIC DNA]</scope>
    <source>
        <strain evidence="2">54006</strain>
    </source>
</reference>
<reference evidence="2" key="2">
    <citation type="submission" date="2012-05" db="EMBL/GenBank/DDBJ databases">
        <title>The Genome Annotation of Fusarium oxysporum II5.</title>
        <authorList>
            <consortium name="The Broad Institute Genomics Platform"/>
            <person name="Ma L.-J."/>
            <person name="Corby-Kistler H."/>
            <person name="Broz K."/>
            <person name="Gale L.R."/>
            <person name="Jonkers W."/>
            <person name="O'Donnell K."/>
            <person name="Ploetz R."/>
            <person name="Steinberg C."/>
            <person name="Schwartz D.C."/>
            <person name="VanEtten H."/>
            <person name="Zhou S."/>
            <person name="Young S.K."/>
            <person name="Zeng Q."/>
            <person name="Gargeya S."/>
            <person name="Fitzgerald M."/>
            <person name="Abouelleil A."/>
            <person name="Alvarado L."/>
            <person name="Chapman S.B."/>
            <person name="Gainer-Dewar J."/>
            <person name="Goldberg J."/>
            <person name="Griggs A."/>
            <person name="Gujja S."/>
            <person name="Hansen M."/>
            <person name="Howarth C."/>
            <person name="Imamovic A."/>
            <person name="Ireland A."/>
            <person name="Larimer J."/>
            <person name="McCowan C."/>
            <person name="Murphy C."/>
            <person name="Pearson M."/>
            <person name="Poon T.W."/>
            <person name="Priest M."/>
            <person name="Roberts A."/>
            <person name="Saif S."/>
            <person name="Shea T."/>
            <person name="Sykes S."/>
            <person name="Wortman J."/>
            <person name="Nusbaum C."/>
            <person name="Birren B."/>
        </authorList>
    </citation>
    <scope>NUCLEOTIDE SEQUENCE</scope>
    <source>
        <strain evidence="2">54006</strain>
    </source>
</reference>
<evidence type="ECO:0000313" key="2">
    <source>
        <dbReference type="EMBL" id="EXL94092.1"/>
    </source>
</evidence>
<sequence length="122" mass="14452">MVQYGSSEDKKRLSDLRHVQMMKEEQDVKERTRKEGNSIACLRRGPTTERKARERKLYCYIKGSTRPAVMLIQLSIYWRIDMNHWRPSTSGQRWKRRADAEPLTEERHHTKVQSGVKLGPKL</sequence>
<dbReference type="Proteomes" id="UP000030685">
    <property type="component" value="Unassembled WGS sequence"/>
</dbReference>
<proteinExistence type="predicted"/>
<dbReference type="HOGENOM" id="CLU_2236640_0_0_1"/>
<feature type="compositionally biased region" description="Basic and acidic residues" evidence="1">
    <location>
        <begin position="97"/>
        <end position="108"/>
    </location>
</feature>
<name>X0IYV3_FUSO5</name>
<accession>X0IYV3</accession>
<dbReference type="VEuPathDB" id="FungiDB:FOIG_13000"/>
<feature type="compositionally biased region" description="Basic and acidic residues" evidence="1">
    <location>
        <begin position="7"/>
        <end position="36"/>
    </location>
</feature>
<dbReference type="AlphaFoldDB" id="X0IYV3"/>
<dbReference type="RefSeq" id="XP_031056182.1">
    <property type="nucleotide sequence ID" value="XM_031214034.1"/>
</dbReference>